<gene>
    <name evidence="4" type="ORF">PF66_04811</name>
</gene>
<protein>
    <submittedName>
        <fullName evidence="4">Beta-propeller domain-containing protein, methanol dehydrogenase</fullName>
    </submittedName>
</protein>
<keyword evidence="1" id="KW-0472">Membrane</keyword>
<feature type="transmembrane region" description="Helical" evidence="1">
    <location>
        <begin position="177"/>
        <end position="198"/>
    </location>
</feature>
<evidence type="ECO:0000313" key="5">
    <source>
        <dbReference type="Proteomes" id="UP000037931"/>
    </source>
</evidence>
<dbReference type="PATRIC" id="fig|50340.43.peg.2111"/>
<dbReference type="PANTHER" id="PTHR30373:SF2">
    <property type="entry name" value="UPF0603 PROTEIN YGCG"/>
    <property type="match status" value="1"/>
</dbReference>
<feature type="signal peptide" evidence="2">
    <location>
        <begin position="1"/>
        <end position="21"/>
    </location>
</feature>
<sequence length="236" mass="24844" precursor="true">MRIFKSALWLLLCTLAMVARADLQFPELTGRVVDNAGMIDAAVAEDLSRELQAHEKATGEQIVVVTLPNLQGATIEEFGYQLGRHWGIGQKDRNNGALLIVARDERKVRIEVGYGLEERLTDARASLIINQLIVPQFKRGHVSSGIRSGVEAMLDTLGGKVQDEPEPEGDFGSRHPFLVGLLCVLFVLFCAIMQLMGYGPRGGGSGGLGGGGGSRSGGGFSGGGGSFGGGGSSGSW</sequence>
<dbReference type="Proteomes" id="UP000037931">
    <property type="component" value="Unassembled WGS sequence"/>
</dbReference>
<comment type="caution">
    <text evidence="4">The sequence shown here is derived from an EMBL/GenBank/DDBJ whole genome shotgun (WGS) entry which is preliminary data.</text>
</comment>
<evidence type="ECO:0000313" key="4">
    <source>
        <dbReference type="EMBL" id="KPA88448.1"/>
    </source>
</evidence>
<name>A0A0N0VIM6_9PSED</name>
<organism evidence="4 5">
    <name type="scientific">Pseudomonas asplenii</name>
    <dbReference type="NCBI Taxonomy" id="53407"/>
    <lineage>
        <taxon>Bacteria</taxon>
        <taxon>Pseudomonadati</taxon>
        <taxon>Pseudomonadota</taxon>
        <taxon>Gammaproteobacteria</taxon>
        <taxon>Pseudomonadales</taxon>
        <taxon>Pseudomonadaceae</taxon>
        <taxon>Pseudomonas</taxon>
    </lineage>
</organism>
<keyword evidence="1" id="KW-1133">Transmembrane helix</keyword>
<dbReference type="EMBL" id="JSYZ01000019">
    <property type="protein sequence ID" value="KPA88448.1"/>
    <property type="molecule type" value="Genomic_DNA"/>
</dbReference>
<dbReference type="RefSeq" id="WP_054063972.1">
    <property type="nucleotide sequence ID" value="NZ_JSYZ01000019.1"/>
</dbReference>
<keyword evidence="1" id="KW-0812">Transmembrane</keyword>
<evidence type="ECO:0000259" key="3">
    <source>
        <dbReference type="Pfam" id="PF04536"/>
    </source>
</evidence>
<evidence type="ECO:0000256" key="1">
    <source>
        <dbReference type="SAM" id="Phobius"/>
    </source>
</evidence>
<dbReference type="STRING" id="50340.PF66_04811"/>
<reference evidence="4 5" key="1">
    <citation type="journal article" date="2015" name="PLoS ONE">
        <title>Rice-Infecting Pseudomonas Genomes Are Highly Accessorized and Harbor Multiple Putative Virulence Mechanisms to Cause Sheath Brown Rot.</title>
        <authorList>
            <person name="Quibod I.L."/>
            <person name="Grande G."/>
            <person name="Oreiro E.G."/>
            <person name="Borja F.N."/>
            <person name="Dossa G.S."/>
            <person name="Mauleon R."/>
            <person name="Cruz C.V."/>
            <person name="Oliva R."/>
        </authorList>
    </citation>
    <scope>NUCLEOTIDE SEQUENCE [LARGE SCALE GENOMIC DNA]</scope>
    <source>
        <strain evidence="4 5">IRRI 6609</strain>
    </source>
</reference>
<dbReference type="OrthoDB" id="9810918at2"/>
<feature type="chain" id="PRO_5005861236" evidence="2">
    <location>
        <begin position="22"/>
        <end position="236"/>
    </location>
</feature>
<dbReference type="AlphaFoldDB" id="A0A0N0VIM6"/>
<evidence type="ECO:0000256" key="2">
    <source>
        <dbReference type="SAM" id="SignalP"/>
    </source>
</evidence>
<dbReference type="InterPro" id="IPR007621">
    <property type="entry name" value="TPM_dom"/>
</dbReference>
<accession>A0A0N0VIM6</accession>
<feature type="domain" description="TPM" evidence="3">
    <location>
        <begin position="32"/>
        <end position="154"/>
    </location>
</feature>
<proteinExistence type="predicted"/>
<keyword evidence="5" id="KW-1185">Reference proteome</keyword>
<dbReference type="Pfam" id="PF04536">
    <property type="entry name" value="TPM_phosphatase"/>
    <property type="match status" value="1"/>
</dbReference>
<keyword evidence="2" id="KW-0732">Signal</keyword>
<dbReference type="Gene3D" id="3.10.310.50">
    <property type="match status" value="1"/>
</dbReference>
<dbReference type="PANTHER" id="PTHR30373">
    <property type="entry name" value="UPF0603 PROTEIN YGCG"/>
    <property type="match status" value="1"/>
</dbReference>